<sequence length="143" mass="16839">MHARLEVFFPNLNSKYRADINNEMKKLQHVKFLATTYYKHGHALGYMFHAYLDVVCTAMENINRKCSFCLLVESSSFPISLVDQYARRTAIEKIRLYRVRKENLRGRVTLREGNFVCGKQVWHPNNNEEKYSDCGDSKTKRIL</sequence>
<evidence type="ECO:0000313" key="1">
    <source>
        <dbReference type="EMBL" id="GER29286.1"/>
    </source>
</evidence>
<dbReference type="EMBL" id="BKCP01003447">
    <property type="protein sequence ID" value="GER29286.1"/>
    <property type="molecule type" value="Genomic_DNA"/>
</dbReference>
<protein>
    <submittedName>
        <fullName evidence="1">Fructose-1,6-bisphosphatase class 3</fullName>
    </submittedName>
</protein>
<dbReference type="Proteomes" id="UP000325081">
    <property type="component" value="Unassembled WGS sequence"/>
</dbReference>
<evidence type="ECO:0000313" key="2">
    <source>
        <dbReference type="Proteomes" id="UP000325081"/>
    </source>
</evidence>
<name>A0A5A7P9S1_STRAF</name>
<proteinExistence type="predicted"/>
<gene>
    <name evidence="1" type="ORF">STAS_05132</name>
</gene>
<reference evidence="2" key="1">
    <citation type="journal article" date="2019" name="Curr. Biol.">
        <title>Genome Sequence of Striga asiatica Provides Insight into the Evolution of Plant Parasitism.</title>
        <authorList>
            <person name="Yoshida S."/>
            <person name="Kim S."/>
            <person name="Wafula E.K."/>
            <person name="Tanskanen J."/>
            <person name="Kim Y.M."/>
            <person name="Honaas L."/>
            <person name="Yang Z."/>
            <person name="Spallek T."/>
            <person name="Conn C.E."/>
            <person name="Ichihashi Y."/>
            <person name="Cheong K."/>
            <person name="Cui S."/>
            <person name="Der J.P."/>
            <person name="Gundlach H."/>
            <person name="Jiao Y."/>
            <person name="Hori C."/>
            <person name="Ishida J.K."/>
            <person name="Kasahara H."/>
            <person name="Kiba T."/>
            <person name="Kim M.S."/>
            <person name="Koo N."/>
            <person name="Laohavisit A."/>
            <person name="Lee Y.H."/>
            <person name="Lumba S."/>
            <person name="McCourt P."/>
            <person name="Mortimer J.C."/>
            <person name="Mutuku J.M."/>
            <person name="Nomura T."/>
            <person name="Sasaki-Sekimoto Y."/>
            <person name="Seto Y."/>
            <person name="Wang Y."/>
            <person name="Wakatake T."/>
            <person name="Sakakibara H."/>
            <person name="Demura T."/>
            <person name="Yamaguchi S."/>
            <person name="Yoneyama K."/>
            <person name="Manabe R.I."/>
            <person name="Nelson D.C."/>
            <person name="Schulman A.H."/>
            <person name="Timko M.P."/>
            <person name="dePamphilis C.W."/>
            <person name="Choi D."/>
            <person name="Shirasu K."/>
        </authorList>
    </citation>
    <scope>NUCLEOTIDE SEQUENCE [LARGE SCALE GENOMIC DNA]</scope>
    <source>
        <strain evidence="2">cv. UVA1</strain>
    </source>
</reference>
<feature type="non-terminal residue" evidence="1">
    <location>
        <position position="143"/>
    </location>
</feature>
<comment type="caution">
    <text evidence="1">The sequence shown here is derived from an EMBL/GenBank/DDBJ whole genome shotgun (WGS) entry which is preliminary data.</text>
</comment>
<keyword evidence="2" id="KW-1185">Reference proteome</keyword>
<dbReference type="AlphaFoldDB" id="A0A5A7P9S1"/>
<accession>A0A5A7P9S1</accession>
<organism evidence="1 2">
    <name type="scientific">Striga asiatica</name>
    <name type="common">Asiatic witchweed</name>
    <name type="synonym">Buchnera asiatica</name>
    <dbReference type="NCBI Taxonomy" id="4170"/>
    <lineage>
        <taxon>Eukaryota</taxon>
        <taxon>Viridiplantae</taxon>
        <taxon>Streptophyta</taxon>
        <taxon>Embryophyta</taxon>
        <taxon>Tracheophyta</taxon>
        <taxon>Spermatophyta</taxon>
        <taxon>Magnoliopsida</taxon>
        <taxon>eudicotyledons</taxon>
        <taxon>Gunneridae</taxon>
        <taxon>Pentapetalae</taxon>
        <taxon>asterids</taxon>
        <taxon>lamiids</taxon>
        <taxon>Lamiales</taxon>
        <taxon>Orobanchaceae</taxon>
        <taxon>Buchnereae</taxon>
        <taxon>Striga</taxon>
    </lineage>
</organism>